<proteinExistence type="predicted"/>
<name>A0ABN0YJP1_9ACTN</name>
<dbReference type="PROSITE" id="PS00552">
    <property type="entry name" value="HTH_MERR_1"/>
    <property type="match status" value="1"/>
</dbReference>
<keyword evidence="8" id="KW-1185">Reference proteome</keyword>
<evidence type="ECO:0000313" key="8">
    <source>
        <dbReference type="Proteomes" id="UP001500879"/>
    </source>
</evidence>
<keyword evidence="2" id="KW-0408">Iron</keyword>
<keyword evidence="1" id="KW-0479">Metal-binding</keyword>
<dbReference type="PANTHER" id="PTHR30204">
    <property type="entry name" value="REDOX-CYCLING DRUG-SENSING TRANSCRIPTIONAL ACTIVATOR SOXR"/>
    <property type="match status" value="1"/>
</dbReference>
<evidence type="ECO:0000256" key="1">
    <source>
        <dbReference type="ARBA" id="ARBA00022714"/>
    </source>
</evidence>
<evidence type="ECO:0000256" key="5">
    <source>
        <dbReference type="SAM" id="MobiDB-lite"/>
    </source>
</evidence>
<feature type="compositionally biased region" description="Basic and acidic residues" evidence="5">
    <location>
        <begin position="163"/>
        <end position="175"/>
    </location>
</feature>
<dbReference type="RefSeq" id="WP_344021826.1">
    <property type="nucleotide sequence ID" value="NZ_BAAABX010000019.1"/>
</dbReference>
<dbReference type="SUPFAM" id="SSF46955">
    <property type="entry name" value="Putative DNA-binding domain"/>
    <property type="match status" value="1"/>
</dbReference>
<dbReference type="NCBIfam" id="TIGR01950">
    <property type="entry name" value="SoxR"/>
    <property type="match status" value="1"/>
</dbReference>
<evidence type="ECO:0000256" key="4">
    <source>
        <dbReference type="ARBA" id="ARBA00023125"/>
    </source>
</evidence>
<dbReference type="Pfam" id="PF13411">
    <property type="entry name" value="MerR_1"/>
    <property type="match status" value="1"/>
</dbReference>
<evidence type="ECO:0000313" key="7">
    <source>
        <dbReference type="EMBL" id="GAA0397312.1"/>
    </source>
</evidence>
<dbReference type="SMART" id="SM00422">
    <property type="entry name" value="HTH_MERR"/>
    <property type="match status" value="1"/>
</dbReference>
<accession>A0ABN0YJP1</accession>
<dbReference type="InterPro" id="IPR000551">
    <property type="entry name" value="MerR-type_HTH_dom"/>
</dbReference>
<keyword evidence="1" id="KW-0001">2Fe-2S</keyword>
<dbReference type="PROSITE" id="PS50937">
    <property type="entry name" value="HTH_MERR_2"/>
    <property type="match status" value="1"/>
</dbReference>
<dbReference type="InterPro" id="IPR010211">
    <property type="entry name" value="Redox-sen_tscrpt-act_SoxR"/>
</dbReference>
<feature type="region of interest" description="Disordered" evidence="5">
    <location>
        <begin position="143"/>
        <end position="175"/>
    </location>
</feature>
<dbReference type="Gene3D" id="1.10.1660.10">
    <property type="match status" value="1"/>
</dbReference>
<dbReference type="InterPro" id="IPR047057">
    <property type="entry name" value="MerR_fam"/>
</dbReference>
<keyword evidence="3" id="KW-0411">Iron-sulfur</keyword>
<sequence length="175" mass="19411">MTDPTELMTIGELAARSGLAASALRYYEELGLIRSERTPGGRRRYPRATLRRVAFVRAAQAVGLSLEEAGAAMGRLPEDRAPTAAQWNSVARTWTRRIDERIDELERLKRRLTSCIGCGCLSLRKCAIYNPDDAAAGRGAGARYLLGDEPPIPERRVPRRHPTPHDDDLPHRPAS</sequence>
<dbReference type="EMBL" id="BAAABX010000019">
    <property type="protein sequence ID" value="GAA0397312.1"/>
    <property type="molecule type" value="Genomic_DNA"/>
</dbReference>
<gene>
    <name evidence="7" type="primary">soxR_1</name>
    <name evidence="7" type="ORF">GCM10010357_18020</name>
</gene>
<dbReference type="PRINTS" id="PR00040">
    <property type="entry name" value="HTHMERR"/>
</dbReference>
<dbReference type="PANTHER" id="PTHR30204:SF0">
    <property type="entry name" value="REDOX-SENSITIVE TRANSCRIPTIONAL ACTIVATOR SOXR"/>
    <property type="match status" value="1"/>
</dbReference>
<dbReference type="InterPro" id="IPR009061">
    <property type="entry name" value="DNA-bd_dom_put_sf"/>
</dbReference>
<reference evidence="7 8" key="1">
    <citation type="journal article" date="2019" name="Int. J. Syst. Evol. Microbiol.">
        <title>The Global Catalogue of Microorganisms (GCM) 10K type strain sequencing project: providing services to taxonomists for standard genome sequencing and annotation.</title>
        <authorList>
            <consortium name="The Broad Institute Genomics Platform"/>
            <consortium name="The Broad Institute Genome Sequencing Center for Infectious Disease"/>
            <person name="Wu L."/>
            <person name="Ma J."/>
        </authorList>
    </citation>
    <scope>NUCLEOTIDE SEQUENCE [LARGE SCALE GENOMIC DNA]</scope>
    <source>
        <strain evidence="7 8">JCM 4788</strain>
    </source>
</reference>
<evidence type="ECO:0000259" key="6">
    <source>
        <dbReference type="PROSITE" id="PS50937"/>
    </source>
</evidence>
<evidence type="ECO:0000256" key="3">
    <source>
        <dbReference type="ARBA" id="ARBA00023014"/>
    </source>
</evidence>
<organism evidence="7 8">
    <name type="scientific">Streptomyces luteireticuli</name>
    <dbReference type="NCBI Taxonomy" id="173858"/>
    <lineage>
        <taxon>Bacteria</taxon>
        <taxon>Bacillati</taxon>
        <taxon>Actinomycetota</taxon>
        <taxon>Actinomycetes</taxon>
        <taxon>Kitasatosporales</taxon>
        <taxon>Streptomycetaceae</taxon>
        <taxon>Streptomyces</taxon>
    </lineage>
</organism>
<feature type="domain" description="HTH merR-type" evidence="6">
    <location>
        <begin position="7"/>
        <end position="75"/>
    </location>
</feature>
<dbReference type="Proteomes" id="UP001500879">
    <property type="component" value="Unassembled WGS sequence"/>
</dbReference>
<protein>
    <submittedName>
        <fullName evidence="7">Redox-sensitive transcriptional activator SoxR</fullName>
    </submittedName>
</protein>
<comment type="caution">
    <text evidence="7">The sequence shown here is derived from an EMBL/GenBank/DDBJ whole genome shotgun (WGS) entry which is preliminary data.</text>
</comment>
<evidence type="ECO:0000256" key="2">
    <source>
        <dbReference type="ARBA" id="ARBA00023004"/>
    </source>
</evidence>
<keyword evidence="4" id="KW-0238">DNA-binding</keyword>